<protein>
    <submittedName>
        <fullName evidence="1">Uncharacterized protein</fullName>
    </submittedName>
</protein>
<organism evidence="1 2">
    <name type="scientific">Symbiodinium microadriaticum</name>
    <name type="common">Dinoflagellate</name>
    <name type="synonym">Zooxanthella microadriatica</name>
    <dbReference type="NCBI Taxonomy" id="2951"/>
    <lineage>
        <taxon>Eukaryota</taxon>
        <taxon>Sar</taxon>
        <taxon>Alveolata</taxon>
        <taxon>Dinophyceae</taxon>
        <taxon>Suessiales</taxon>
        <taxon>Symbiodiniaceae</taxon>
        <taxon>Symbiodinium</taxon>
    </lineage>
</organism>
<sequence>MSIPPAAADGLVGWDESKSVLRGKSPSGFRAWRQLRHGEDVLGAGKLALADLSASLYCNSWQLIAAGHKGAEAGRNSGIAIWVLGDAGEEAVVPCSLRGENAVDVLVSERRAENEKAIAFAAVAAQVGDVSRLLSSCVSNTGFATAELDARVLAKCPPASVLQLPDAFGNCDDRNVVSSPSTSPSTTRGRGPYEVVATLSVTMGEREHQALVHAQRSAHLPVLGGWWHEVGWTSRVRGVWKRMVLLHAQRGSGCRPTVLSFTRTLLQLQIQKKARVPELQIAAAFGALCTGREAAALKSLVSASICKELVQRWGRASSTKLRVAGPPQRGIHSAWDGQNCGQRQGHSQHMPGQGGDSVGLVEFGAIADDLDAPRITVDLQRATFRALTDPLRRPPEPRAAIPAEALQHAPAQQVRLTAKAVASVLRDTRRGGAAGLSGMRAEQLKPLLQDLTSVDLLADTATCLARAQTPADIADGLARTRLTALRKTDGGVRHRNQEFVPTLGLAHLGQGVGRHV</sequence>
<dbReference type="EMBL" id="LSRX01000131">
    <property type="protein sequence ID" value="OLQ07790.1"/>
    <property type="molecule type" value="Genomic_DNA"/>
</dbReference>
<dbReference type="OrthoDB" id="10348427at2759"/>
<dbReference type="AlphaFoldDB" id="A0A1Q9EK47"/>
<keyword evidence="2" id="KW-1185">Reference proteome</keyword>
<reference evidence="1 2" key="1">
    <citation type="submission" date="2016-02" db="EMBL/GenBank/DDBJ databases">
        <title>Genome analysis of coral dinoflagellate symbionts highlights evolutionary adaptations to a symbiotic lifestyle.</title>
        <authorList>
            <person name="Aranda M."/>
            <person name="Li Y."/>
            <person name="Liew Y.J."/>
            <person name="Baumgarten S."/>
            <person name="Simakov O."/>
            <person name="Wilson M."/>
            <person name="Piel J."/>
            <person name="Ashoor H."/>
            <person name="Bougouffa S."/>
            <person name="Bajic V.B."/>
            <person name="Ryu T."/>
            <person name="Ravasi T."/>
            <person name="Bayer T."/>
            <person name="Micklem G."/>
            <person name="Kim H."/>
            <person name="Bhak J."/>
            <person name="Lajeunesse T.C."/>
            <person name="Voolstra C.R."/>
        </authorList>
    </citation>
    <scope>NUCLEOTIDE SEQUENCE [LARGE SCALE GENOMIC DNA]</scope>
    <source>
        <strain evidence="1 2">CCMP2467</strain>
    </source>
</reference>
<evidence type="ECO:0000313" key="2">
    <source>
        <dbReference type="Proteomes" id="UP000186817"/>
    </source>
</evidence>
<dbReference type="Proteomes" id="UP000186817">
    <property type="component" value="Unassembled WGS sequence"/>
</dbReference>
<name>A0A1Q9EK47_SYMMI</name>
<accession>A0A1Q9EK47</accession>
<evidence type="ECO:0000313" key="1">
    <source>
        <dbReference type="EMBL" id="OLQ07790.1"/>
    </source>
</evidence>
<gene>
    <name evidence="1" type="ORF">AK812_SmicGene8712</name>
</gene>
<comment type="caution">
    <text evidence="1">The sequence shown here is derived from an EMBL/GenBank/DDBJ whole genome shotgun (WGS) entry which is preliminary data.</text>
</comment>
<proteinExistence type="predicted"/>